<keyword evidence="4" id="KW-1185">Reference proteome</keyword>
<dbReference type="PANTHER" id="PTHR21686:SF12">
    <property type="entry name" value="DEOXYNUCLEOTIDYLTRANSFERASE TERMINAL-INTERACTING PROTEIN 2"/>
    <property type="match status" value="1"/>
</dbReference>
<organism evidence="4 5">
    <name type="scientific">Meloidogyne floridensis</name>
    <dbReference type="NCBI Taxonomy" id="298350"/>
    <lineage>
        <taxon>Eukaryota</taxon>
        <taxon>Metazoa</taxon>
        <taxon>Ecdysozoa</taxon>
        <taxon>Nematoda</taxon>
        <taxon>Chromadorea</taxon>
        <taxon>Rhabditida</taxon>
        <taxon>Tylenchina</taxon>
        <taxon>Tylenchomorpha</taxon>
        <taxon>Tylenchoidea</taxon>
        <taxon>Meloidogynidae</taxon>
        <taxon>Meloidogyninae</taxon>
        <taxon>Meloidogyne</taxon>
    </lineage>
</organism>
<dbReference type="PANTHER" id="PTHR21686">
    <property type="entry name" value="DEOXYNUCLEOTIDYLTRANSFERASE TERMINAL-INTERACTING PROTEIN 2"/>
    <property type="match status" value="1"/>
</dbReference>
<protein>
    <submittedName>
        <fullName evidence="5">Fcf2 pre-rRNA processing C-terminal domain-containing protein</fullName>
    </submittedName>
</protein>
<dbReference type="WBParaSite" id="scf7180000418677.g2745">
    <property type="protein sequence ID" value="scf7180000418677.g2745"/>
    <property type="gene ID" value="scf7180000418677.g2745"/>
</dbReference>
<dbReference type="GO" id="GO:0003723">
    <property type="term" value="F:RNA binding"/>
    <property type="evidence" value="ECO:0007669"/>
    <property type="project" value="TreeGrafter"/>
</dbReference>
<comment type="subcellular location">
    <subcellularLocation>
        <location evidence="1">Nucleus</location>
        <location evidence="1">Nucleolus</location>
    </subcellularLocation>
</comment>
<accession>A0A915NNA8</accession>
<dbReference type="Proteomes" id="UP000887560">
    <property type="component" value="Unplaced"/>
</dbReference>
<reference evidence="5" key="1">
    <citation type="submission" date="2022-11" db="UniProtKB">
        <authorList>
            <consortium name="WormBaseParasite"/>
        </authorList>
    </citation>
    <scope>IDENTIFICATION</scope>
</reference>
<keyword evidence="2" id="KW-0539">Nucleus</keyword>
<evidence type="ECO:0000259" key="3">
    <source>
        <dbReference type="Pfam" id="PF08698"/>
    </source>
</evidence>
<evidence type="ECO:0000256" key="1">
    <source>
        <dbReference type="ARBA" id="ARBA00004604"/>
    </source>
</evidence>
<proteinExistence type="predicted"/>
<dbReference type="AlphaFoldDB" id="A0A915NNA8"/>
<dbReference type="InterPro" id="IPR039883">
    <property type="entry name" value="Fcf2/DNTTIP2"/>
</dbReference>
<evidence type="ECO:0000313" key="4">
    <source>
        <dbReference type="Proteomes" id="UP000887560"/>
    </source>
</evidence>
<feature type="domain" description="Fcf2 pre-rRNA processing C-terminal" evidence="3">
    <location>
        <begin position="48"/>
        <end position="140"/>
    </location>
</feature>
<name>A0A915NNA8_9BILA</name>
<evidence type="ECO:0000313" key="5">
    <source>
        <dbReference type="WBParaSite" id="scf7180000418677.g2745"/>
    </source>
</evidence>
<dbReference type="InterPro" id="IPR014810">
    <property type="entry name" value="Fcf2_C"/>
</dbReference>
<dbReference type="Pfam" id="PF08698">
    <property type="entry name" value="Fcf2"/>
    <property type="match status" value="1"/>
</dbReference>
<dbReference type="GO" id="GO:0005730">
    <property type="term" value="C:nucleolus"/>
    <property type="evidence" value="ECO:0007669"/>
    <property type="project" value="UniProtKB-SubCell"/>
</dbReference>
<dbReference type="GO" id="GO:0006396">
    <property type="term" value="P:RNA processing"/>
    <property type="evidence" value="ECO:0007669"/>
    <property type="project" value="TreeGrafter"/>
</dbReference>
<evidence type="ECO:0000256" key="2">
    <source>
        <dbReference type="ARBA" id="ARBA00023242"/>
    </source>
</evidence>
<sequence length="244" mass="28331">MREYMSIYGLELEEEIDQMELLEKATLTEVILKRSKTQEKKIRKSQNSKTAGESWFGLPASEMDEEKRRDLELIQMRNILDPKQHYKKSDRNVLPKYFQIGQIVESSADFYSGRLNKKQRKNTLAEELMNDHEIIAKNKKHYAKIIQKREATKGVGVFKKSGYLPKHKKKRPCQVCRNGGRSLNLPCTSPMQCVIYYTQGATECIDSQCCTAISSLETLNVQPSIHFEQQNGQQQNYLMEEKVE</sequence>